<sequence length="409" mass="45092">MLAFSPNSTIGRLLLLRTLAIVAQLLAVIFSQYWLQSQVDMLPALGVIAIASLFQLASVYAYRKQSEADVAGMIMQLAADVVLLTLLLGFTGGASNAFVSLLILPIVIAAITLRRRYALFIAVLAVLSYSWLLWRLPSQAHHHDMTGHFQAMWVNFVFSAAIIVWVVTALAEKIASKERSLAKARERQLHDEQVMALGASAAQVAHQLATPLANLHLLYEEFQEELPDSSLIKEFAEPLAQCQQLLEQFRHQSQLLQGQKHQAKITHHAVLAQLQELLLLEYPAIAVQVVDKVPAVELDYDPMLLPALHNIVNNGARASKDNNVPKLLLRSQMQNNQWLLQVEDFGTGLSAEQLQQVGNKPQSSQYGFGLGLLLTHATLNRLGGSFTIANLATGAQVSVRLPAQLKEQK</sequence>
<dbReference type="EC" id="2.7.13.3" evidence="2"/>
<keyword evidence="5" id="KW-0418">Kinase</keyword>
<evidence type="ECO:0000256" key="6">
    <source>
        <dbReference type="ARBA" id="ARBA00022840"/>
    </source>
</evidence>
<dbReference type="InterPro" id="IPR003594">
    <property type="entry name" value="HATPase_dom"/>
</dbReference>
<feature type="transmembrane region" description="Helical" evidence="7">
    <location>
        <begin position="118"/>
        <end position="137"/>
    </location>
</feature>
<feature type="transmembrane region" description="Helical" evidence="7">
    <location>
        <begin position="14"/>
        <end position="35"/>
    </location>
</feature>
<accession>A0ABV7CQ37</accession>
<evidence type="ECO:0000256" key="7">
    <source>
        <dbReference type="SAM" id="Phobius"/>
    </source>
</evidence>
<keyword evidence="7" id="KW-0472">Membrane</keyword>
<keyword evidence="3" id="KW-0808">Transferase</keyword>
<proteinExistence type="predicted"/>
<reference evidence="10" key="1">
    <citation type="journal article" date="2019" name="Int. J. Syst. Evol. Microbiol.">
        <title>The Global Catalogue of Microorganisms (GCM) 10K type strain sequencing project: providing services to taxonomists for standard genome sequencing and annotation.</title>
        <authorList>
            <consortium name="The Broad Institute Genomics Platform"/>
            <consortium name="The Broad Institute Genome Sequencing Center for Infectious Disease"/>
            <person name="Wu L."/>
            <person name="Ma J."/>
        </authorList>
    </citation>
    <scope>NUCLEOTIDE SEQUENCE [LARGE SCALE GENOMIC DNA]</scope>
    <source>
        <strain evidence="10">KCTC 42730</strain>
    </source>
</reference>
<dbReference type="GO" id="GO:0005524">
    <property type="term" value="F:ATP binding"/>
    <property type="evidence" value="ECO:0007669"/>
    <property type="project" value="UniProtKB-KW"/>
</dbReference>
<evidence type="ECO:0000313" key="10">
    <source>
        <dbReference type="Proteomes" id="UP001595453"/>
    </source>
</evidence>
<dbReference type="Gene3D" id="3.30.565.10">
    <property type="entry name" value="Histidine kinase-like ATPase, C-terminal domain"/>
    <property type="match status" value="1"/>
</dbReference>
<keyword evidence="4" id="KW-0547">Nucleotide-binding</keyword>
<dbReference type="EMBL" id="JBHRSD010000047">
    <property type="protein sequence ID" value="MFC3034774.1"/>
    <property type="molecule type" value="Genomic_DNA"/>
</dbReference>
<evidence type="ECO:0000256" key="3">
    <source>
        <dbReference type="ARBA" id="ARBA00022679"/>
    </source>
</evidence>
<feature type="transmembrane region" description="Helical" evidence="7">
    <location>
        <begin position="149"/>
        <end position="171"/>
    </location>
</feature>
<dbReference type="Pfam" id="PF02518">
    <property type="entry name" value="HATPase_c"/>
    <property type="match status" value="1"/>
</dbReference>
<keyword evidence="7" id="KW-0812">Transmembrane</keyword>
<dbReference type="SUPFAM" id="SSF55874">
    <property type="entry name" value="ATPase domain of HSP90 chaperone/DNA topoisomerase II/histidine kinase"/>
    <property type="match status" value="1"/>
</dbReference>
<dbReference type="InterPro" id="IPR004358">
    <property type="entry name" value="Sig_transdc_His_kin-like_C"/>
</dbReference>
<evidence type="ECO:0000313" key="9">
    <source>
        <dbReference type="EMBL" id="MFC3034774.1"/>
    </source>
</evidence>
<keyword evidence="7" id="KW-1133">Transmembrane helix</keyword>
<organism evidence="9 10">
    <name type="scientific">Pseudoalteromonas fenneropenaei</name>
    <dbReference type="NCBI Taxonomy" id="1737459"/>
    <lineage>
        <taxon>Bacteria</taxon>
        <taxon>Pseudomonadati</taxon>
        <taxon>Pseudomonadota</taxon>
        <taxon>Gammaproteobacteria</taxon>
        <taxon>Alteromonadales</taxon>
        <taxon>Pseudoalteromonadaceae</taxon>
        <taxon>Pseudoalteromonas</taxon>
    </lineage>
</organism>
<keyword evidence="10" id="KW-1185">Reference proteome</keyword>
<comment type="caution">
    <text evidence="9">The sequence shown here is derived from an EMBL/GenBank/DDBJ whole genome shotgun (WGS) entry which is preliminary data.</text>
</comment>
<dbReference type="InterPro" id="IPR036890">
    <property type="entry name" value="HATPase_C_sf"/>
</dbReference>
<evidence type="ECO:0000256" key="2">
    <source>
        <dbReference type="ARBA" id="ARBA00012438"/>
    </source>
</evidence>
<dbReference type="Pfam" id="PF25323">
    <property type="entry name" value="6TM_PilS"/>
    <property type="match status" value="1"/>
</dbReference>
<dbReference type="InterPro" id="IPR005467">
    <property type="entry name" value="His_kinase_dom"/>
</dbReference>
<evidence type="ECO:0000256" key="1">
    <source>
        <dbReference type="ARBA" id="ARBA00000085"/>
    </source>
</evidence>
<gene>
    <name evidence="9" type="ORF">ACFOEE_19900</name>
</gene>
<dbReference type="Proteomes" id="UP001595453">
    <property type="component" value="Unassembled WGS sequence"/>
</dbReference>
<protein>
    <recommendedName>
        <fullName evidence="2">histidine kinase</fullName>
        <ecNumber evidence="2">2.7.13.3</ecNumber>
    </recommendedName>
</protein>
<feature type="domain" description="Histidine kinase" evidence="8">
    <location>
        <begin position="203"/>
        <end position="405"/>
    </location>
</feature>
<evidence type="ECO:0000259" key="8">
    <source>
        <dbReference type="PROSITE" id="PS50109"/>
    </source>
</evidence>
<dbReference type="PANTHER" id="PTHR44936">
    <property type="entry name" value="SENSOR PROTEIN CREC"/>
    <property type="match status" value="1"/>
</dbReference>
<evidence type="ECO:0000256" key="5">
    <source>
        <dbReference type="ARBA" id="ARBA00022777"/>
    </source>
</evidence>
<dbReference type="PANTHER" id="PTHR44936:SF10">
    <property type="entry name" value="SENSOR PROTEIN RSTB"/>
    <property type="match status" value="1"/>
</dbReference>
<name>A0ABV7CQ37_9GAMM</name>
<comment type="catalytic activity">
    <reaction evidence="1">
        <text>ATP + protein L-histidine = ADP + protein N-phospho-L-histidine.</text>
        <dbReference type="EC" id="2.7.13.3"/>
    </reaction>
</comment>
<dbReference type="InterPro" id="IPR050980">
    <property type="entry name" value="2C_sensor_his_kinase"/>
</dbReference>
<keyword evidence="6 9" id="KW-0067">ATP-binding</keyword>
<evidence type="ECO:0000256" key="4">
    <source>
        <dbReference type="ARBA" id="ARBA00022741"/>
    </source>
</evidence>
<dbReference type="RefSeq" id="WP_377128697.1">
    <property type="nucleotide sequence ID" value="NZ_JBHRSD010000047.1"/>
</dbReference>
<dbReference type="SMART" id="SM00387">
    <property type="entry name" value="HATPase_c"/>
    <property type="match status" value="1"/>
</dbReference>
<dbReference type="PROSITE" id="PS50109">
    <property type="entry name" value="HIS_KIN"/>
    <property type="match status" value="1"/>
</dbReference>
<dbReference type="PRINTS" id="PR00344">
    <property type="entry name" value="BCTRLSENSOR"/>
</dbReference>